<name>A0A5M9ZRF0_9BIFI</name>
<dbReference type="GO" id="GO:0005975">
    <property type="term" value="P:carbohydrate metabolic process"/>
    <property type="evidence" value="ECO:0007669"/>
    <property type="project" value="UniProtKB-ARBA"/>
</dbReference>
<dbReference type="Proteomes" id="UP000412028">
    <property type="component" value="Unassembled WGS sequence"/>
</dbReference>
<dbReference type="Gene3D" id="3.30.379.10">
    <property type="entry name" value="Chitobiase/beta-hexosaminidase domain 2-like"/>
    <property type="match status" value="1"/>
</dbReference>
<dbReference type="PANTHER" id="PTHR37842">
    <property type="match status" value="1"/>
</dbReference>
<sequence length="721" mass="82360">MSIHLNCDTRIITSDLATVPESVRYAIEDVERDLAARLGRSTNSETAHGDAGNIRLRALTAKPAEAAVPERYVSHVQDGDLLLEAGDDLGFIHGLYAISRTVLGVTDLWFWNDQHIEPTAAIEIVDDFRIESKPDAVRYKGFFINDEVLLEDWSVDNDPELPWRRAFETILRLGGNTVIPGSGQRGEPHLALARRMGLYINQHHATPLGAQMFSEAYPGVEPKWPEEQDRFEALWRRAVEANRDGRTIWTLGFRGQGDTPFWASDPRYTTDETRGQVMSEVIRRQYDLVRELDPEAPCSVYLYGESMDLYRKGVLRFPDNVIKIWSDNGFGRMVSRRQGNDNPRINAMPDAADSGRNGIYYHASFYDLQAANHITPLCVNPRDMVRELEEVLARGGNDLWIINSSNIKPHAFTLDLIARLWREGHVDVDAAEYEYAARYFGGGLHSPLCTFSPSRQDRDPEPRLDDEAPNLTVIRSVVDGIEGYWKAAVSYGPNWDDKAGEQFFNHVPRMLAVQFMRDRDHADPELAWMCDLGGVDAHDLADQVSYYRALCEEGATRYRELDRVDEIAALQAEETDVHAARLIRDSVLLQARLYRHCTTGAALVCRALQDGFAGHWRRAFYHAGLAREEYLAADQAMRTREHGKWHGFWRNDCLTDVKQTAQVLEALMGYLRAMGDGPHYYQWKRDFLYPKWEKDVMVIMNMENHETDQQIFDAMKTAWQD</sequence>
<evidence type="ECO:0000313" key="3">
    <source>
        <dbReference type="Proteomes" id="UP000412028"/>
    </source>
</evidence>
<evidence type="ECO:0008006" key="4">
    <source>
        <dbReference type="Google" id="ProtNLM"/>
    </source>
</evidence>
<dbReference type="RefSeq" id="WP_150381331.1">
    <property type="nucleotide sequence ID" value="NZ_RZUI01000006.1"/>
</dbReference>
<reference evidence="2 3" key="1">
    <citation type="journal article" date="2019" name="Syst. Appl. Microbiol.">
        <title>Characterization of Bifidobacterium species in feaces of the Egyptian fruit bat: Description of B. vespertilionis sp. nov. and B. rousetti sp. nov.</title>
        <authorList>
            <person name="Modesto M."/>
            <person name="Satti M."/>
            <person name="Watanabe K."/>
            <person name="Puglisi E."/>
            <person name="Morelli L."/>
            <person name="Huang C.-H."/>
            <person name="Liou J.-S."/>
            <person name="Miyashita M."/>
            <person name="Tamura T."/>
            <person name="Saito S."/>
            <person name="Mori K."/>
            <person name="Huang L."/>
            <person name="Sciavilla P."/>
            <person name="Sandri C."/>
            <person name="Spiezio C."/>
            <person name="Vitali F."/>
            <person name="Cavalieri D."/>
            <person name="Perpetuini G."/>
            <person name="Tofalo R."/>
            <person name="Bonetti A."/>
            <person name="Arita M."/>
            <person name="Mattarelli P."/>
        </authorList>
    </citation>
    <scope>NUCLEOTIDE SEQUENCE [LARGE SCALE GENOMIC DNA]</scope>
    <source>
        <strain evidence="2 3">RST7</strain>
    </source>
</reference>
<dbReference type="Pfam" id="PF15979">
    <property type="entry name" value="Glyco_hydro_115"/>
    <property type="match status" value="1"/>
</dbReference>
<gene>
    <name evidence="2" type="ORF">EMO89_06165</name>
</gene>
<dbReference type="OrthoDB" id="8727830at2"/>
<organism evidence="2 3">
    <name type="scientific">Bifidobacterium tissieri</name>
    <dbReference type="NCBI Taxonomy" id="1630162"/>
    <lineage>
        <taxon>Bacteria</taxon>
        <taxon>Bacillati</taxon>
        <taxon>Actinomycetota</taxon>
        <taxon>Actinomycetes</taxon>
        <taxon>Bifidobacteriales</taxon>
        <taxon>Bifidobacteriaceae</taxon>
        <taxon>Bifidobacterium</taxon>
    </lineage>
</organism>
<accession>A0A5M9ZRF0</accession>
<evidence type="ECO:0000256" key="1">
    <source>
        <dbReference type="ARBA" id="ARBA00022801"/>
    </source>
</evidence>
<keyword evidence="1" id="KW-0378">Hydrolase</keyword>
<dbReference type="AlphaFoldDB" id="A0A5M9ZRF0"/>
<comment type="caution">
    <text evidence="2">The sequence shown here is derived from an EMBL/GenBank/DDBJ whole genome shotgun (WGS) entry which is preliminary data.</text>
</comment>
<protein>
    <recommendedName>
        <fullName evidence="4">Glycosyl hydrolase family 115</fullName>
    </recommendedName>
</protein>
<dbReference type="EMBL" id="RZUI01000006">
    <property type="protein sequence ID" value="KAA8830237.1"/>
    <property type="molecule type" value="Genomic_DNA"/>
</dbReference>
<dbReference type="InterPro" id="IPR029018">
    <property type="entry name" value="Hex-like_dom2"/>
</dbReference>
<dbReference type="InterPro" id="IPR042301">
    <property type="entry name" value="GH115_sf"/>
</dbReference>
<dbReference type="InterPro" id="IPR031924">
    <property type="entry name" value="GH115"/>
</dbReference>
<dbReference type="GO" id="GO:0016787">
    <property type="term" value="F:hydrolase activity"/>
    <property type="evidence" value="ECO:0007669"/>
    <property type="project" value="UniProtKB-KW"/>
</dbReference>
<dbReference type="Gene3D" id="3.20.20.520">
    <property type="entry name" value="Glycosyl hydrolase family 115"/>
    <property type="match status" value="1"/>
</dbReference>
<evidence type="ECO:0000313" key="2">
    <source>
        <dbReference type="EMBL" id="KAA8830237.1"/>
    </source>
</evidence>
<proteinExistence type="predicted"/>
<dbReference type="PANTHER" id="PTHR37842:SF2">
    <property type="entry name" value="GYLCOSYL HYDROLASE 115 C-TERMINAL DOMAIN-CONTAINING PROTEIN"/>
    <property type="match status" value="1"/>
</dbReference>